<dbReference type="PROSITE" id="PS51194">
    <property type="entry name" value="HELICASE_CTER"/>
    <property type="match status" value="1"/>
</dbReference>
<dbReference type="CDD" id="cd18797">
    <property type="entry name" value="SF2_C_Hrq"/>
    <property type="match status" value="1"/>
</dbReference>
<dbReference type="Pfam" id="PF00271">
    <property type="entry name" value="Helicase_C"/>
    <property type="match status" value="1"/>
</dbReference>
<accession>A0ABU2GDZ2</accession>
<dbReference type="PANTHER" id="PTHR47957:SF3">
    <property type="entry name" value="ATP-DEPENDENT HELICASE HRQ1"/>
    <property type="match status" value="1"/>
</dbReference>
<dbReference type="CDD" id="cd17923">
    <property type="entry name" value="DEXHc_Hrq1-like"/>
    <property type="match status" value="1"/>
</dbReference>
<evidence type="ECO:0000259" key="4">
    <source>
        <dbReference type="PROSITE" id="PS51192"/>
    </source>
</evidence>
<dbReference type="InterPro" id="IPR014001">
    <property type="entry name" value="Helicase_ATP-bd"/>
</dbReference>
<organism evidence="6 7">
    <name type="scientific">Halogeometricum salsisoli</name>
    <dbReference type="NCBI Taxonomy" id="2950536"/>
    <lineage>
        <taxon>Archaea</taxon>
        <taxon>Methanobacteriati</taxon>
        <taxon>Methanobacteriota</taxon>
        <taxon>Stenosarchaea group</taxon>
        <taxon>Halobacteria</taxon>
        <taxon>Halobacteriales</taxon>
        <taxon>Haloferacaceae</taxon>
        <taxon>Halogeometricum</taxon>
    </lineage>
</organism>
<dbReference type="SMART" id="SM00487">
    <property type="entry name" value="DEXDc"/>
    <property type="match status" value="1"/>
</dbReference>
<keyword evidence="6" id="KW-0378">Hydrolase</keyword>
<dbReference type="Pfam" id="PF09369">
    <property type="entry name" value="MZB"/>
    <property type="match status" value="1"/>
</dbReference>
<evidence type="ECO:0000313" key="7">
    <source>
        <dbReference type="Proteomes" id="UP001257060"/>
    </source>
</evidence>
<evidence type="ECO:0000313" key="6">
    <source>
        <dbReference type="EMBL" id="MDS0299020.1"/>
    </source>
</evidence>
<sequence>MNELVAWLRDRPYYDGQIRDHRRVPAHDPEFAETTLEPRLESALADRGIDRLYRHQVEAIEAVRDGDSVVLATQTASGKSLAYTVPAFERAMDHGGRTLYLGPQNALVADQDETLSDLAHGLGFGSRVSVKQYTGRLSKTEKRDVRDRGPTVLLSNPDMLHYALLPHAHRLWEWFFSSLETVVIDEVHGYRGVFGSHVALTLRRLNRVCERFGSDPQYVCCSATIGNPVEHAARITGRGEDTFRLVDEDTSGTGATHWVLWNPPEYEGDRGGSGRRRSSHVETQRLFVDLLSRGHQTLAFTRARQAAERYASESASELRERGESEAAAGVAAYQGALKHERRREIEAGLHDGSVTGVWSTNALELGVDVGGLDAVLIDGYPGTRMSAFQQAGRAGRGDDDALVVLVGGEDQLDQYLLRHPDEFWDGEPERAVCNPENEELLPAHVASAAAENWLKPDDDRHFGPTTPDVVSALETEGSLERRDTAEGARWTHSGGGSPQHEMSLRTIESREVDLLDGRSNDVVASLSFGDALRDAHPGAIYHHQGQTYEVTDLDLGRDVATLQPTWADYYTRVLHDKEITVEADLKAKPLDARPDTEVRFAEVTMRKRITGFERRDPKRGEAIGRETLDLPETTLRTKALYYTVPEDVEREMRAIGEQTREDGAGQYDLSGGEYGFGGGIHAAEHGMISLFPLSFLCDRGDIGGLSTPHHPHTDRSTIFVYDGHPGGVGLTESGYGEVETLLRRTHELVRDCDCEDGCPACVQSPQCGNANDPLSKAEAVHLLAALSGREA</sequence>
<dbReference type="InterPro" id="IPR018973">
    <property type="entry name" value="MZB"/>
</dbReference>
<keyword evidence="7" id="KW-1185">Reference proteome</keyword>
<dbReference type="InterPro" id="IPR011545">
    <property type="entry name" value="DEAD/DEAH_box_helicase_dom"/>
</dbReference>
<feature type="region of interest" description="Disordered" evidence="3">
    <location>
        <begin position="474"/>
        <end position="503"/>
    </location>
</feature>
<dbReference type="EMBL" id="JAMQOP010000001">
    <property type="protein sequence ID" value="MDS0299020.1"/>
    <property type="molecule type" value="Genomic_DNA"/>
</dbReference>
<dbReference type="InterPro" id="IPR027417">
    <property type="entry name" value="P-loop_NTPase"/>
</dbReference>
<name>A0ABU2GDZ2_9EURY</name>
<keyword evidence="1" id="KW-0547">Nucleotide-binding</keyword>
<dbReference type="Gene3D" id="3.40.50.300">
    <property type="entry name" value="P-loop containing nucleotide triphosphate hydrolases"/>
    <property type="match status" value="2"/>
</dbReference>
<dbReference type="Proteomes" id="UP001257060">
    <property type="component" value="Unassembled WGS sequence"/>
</dbReference>
<evidence type="ECO:0000256" key="2">
    <source>
        <dbReference type="ARBA" id="ARBA00022840"/>
    </source>
</evidence>
<reference evidence="6 7" key="1">
    <citation type="submission" date="2022-06" db="EMBL/GenBank/DDBJ databases">
        <title>Halogeometricum sp. a new haloarchaeum isolate from saline soil.</title>
        <authorList>
            <person name="Strakova D."/>
            <person name="Galisteo C."/>
            <person name="Sanchez-Porro C."/>
            <person name="Ventosa A."/>
        </authorList>
    </citation>
    <scope>NUCLEOTIDE SEQUENCE [LARGE SCALE GENOMIC DNA]</scope>
    <source>
        <strain evidence="6 7">S1BR25-6</strain>
    </source>
</reference>
<dbReference type="GO" id="GO:0004386">
    <property type="term" value="F:helicase activity"/>
    <property type="evidence" value="ECO:0007669"/>
    <property type="project" value="UniProtKB-KW"/>
</dbReference>
<feature type="domain" description="Helicase ATP-binding" evidence="4">
    <location>
        <begin position="60"/>
        <end position="243"/>
    </location>
</feature>
<dbReference type="SMART" id="SM00490">
    <property type="entry name" value="HELICc"/>
    <property type="match status" value="1"/>
</dbReference>
<dbReference type="PANTHER" id="PTHR47957">
    <property type="entry name" value="ATP-DEPENDENT HELICASE HRQ1"/>
    <property type="match status" value="1"/>
</dbReference>
<evidence type="ECO:0000259" key="5">
    <source>
        <dbReference type="PROSITE" id="PS51194"/>
    </source>
</evidence>
<dbReference type="Pfam" id="PF00270">
    <property type="entry name" value="DEAD"/>
    <property type="match status" value="1"/>
</dbReference>
<keyword evidence="2" id="KW-0067">ATP-binding</keyword>
<evidence type="ECO:0000256" key="1">
    <source>
        <dbReference type="ARBA" id="ARBA00022741"/>
    </source>
</evidence>
<proteinExistence type="predicted"/>
<comment type="caution">
    <text evidence="6">The sequence shown here is derived from an EMBL/GenBank/DDBJ whole genome shotgun (WGS) entry which is preliminary data.</text>
</comment>
<dbReference type="PROSITE" id="PS51192">
    <property type="entry name" value="HELICASE_ATP_BIND_1"/>
    <property type="match status" value="1"/>
</dbReference>
<keyword evidence="6" id="KW-0347">Helicase</keyword>
<gene>
    <name evidence="6" type="ORF">NDI76_09710</name>
</gene>
<feature type="domain" description="Helicase C-terminal" evidence="5">
    <location>
        <begin position="282"/>
        <end position="441"/>
    </location>
</feature>
<protein>
    <submittedName>
        <fullName evidence="6">DEAD/DEAH box helicase</fullName>
    </submittedName>
</protein>
<dbReference type="RefSeq" id="WP_310923815.1">
    <property type="nucleotide sequence ID" value="NZ_JAMQOP010000001.1"/>
</dbReference>
<dbReference type="SUPFAM" id="SSF52540">
    <property type="entry name" value="P-loop containing nucleoside triphosphate hydrolases"/>
    <property type="match status" value="2"/>
</dbReference>
<evidence type="ECO:0000256" key="3">
    <source>
        <dbReference type="SAM" id="MobiDB-lite"/>
    </source>
</evidence>
<dbReference type="InterPro" id="IPR001650">
    <property type="entry name" value="Helicase_C-like"/>
</dbReference>